<comment type="caution">
    <text evidence="1">The sequence shown here is derived from an EMBL/GenBank/DDBJ whole genome shotgun (WGS) entry which is preliminary data.</text>
</comment>
<keyword evidence="2" id="KW-1185">Reference proteome</keyword>
<feature type="non-terminal residue" evidence="1">
    <location>
        <position position="1"/>
    </location>
</feature>
<evidence type="ECO:0000313" key="1">
    <source>
        <dbReference type="EMBL" id="EPS66015.1"/>
    </source>
</evidence>
<accession>S8CGQ8</accession>
<name>S8CGQ8_9LAMI</name>
<gene>
    <name evidence="1" type="ORF">M569_08761</name>
</gene>
<dbReference type="OrthoDB" id="10254730at2759"/>
<dbReference type="GO" id="GO:0006261">
    <property type="term" value="P:DNA-templated DNA replication"/>
    <property type="evidence" value="ECO:0007669"/>
    <property type="project" value="InterPro"/>
</dbReference>
<dbReference type="InterPro" id="IPR016266">
    <property type="entry name" value="POLE2"/>
</dbReference>
<reference evidence="1 2" key="1">
    <citation type="journal article" date="2013" name="BMC Genomics">
        <title>The miniature genome of a carnivorous plant Genlisea aurea contains a low number of genes and short non-coding sequences.</title>
        <authorList>
            <person name="Leushkin E.V."/>
            <person name="Sutormin R.A."/>
            <person name="Nabieva E.R."/>
            <person name="Penin A.A."/>
            <person name="Kondrashov A.S."/>
            <person name="Logacheva M.D."/>
        </authorList>
    </citation>
    <scope>NUCLEOTIDE SEQUENCE [LARGE SCALE GENOMIC DNA]</scope>
</reference>
<dbReference type="EMBL" id="AUSU01003912">
    <property type="protein sequence ID" value="EPS66015.1"/>
    <property type="molecule type" value="Genomic_DNA"/>
</dbReference>
<dbReference type="Proteomes" id="UP000015453">
    <property type="component" value="Unassembled WGS sequence"/>
</dbReference>
<protein>
    <recommendedName>
        <fullName evidence="3">DNA polymerase epsilon subunit B N-terminal domain-containing protein</fullName>
    </recommendedName>
</protein>
<dbReference type="AlphaFoldDB" id="S8CGQ8"/>
<dbReference type="GO" id="GO:0042276">
    <property type="term" value="P:error-prone translesion synthesis"/>
    <property type="evidence" value="ECO:0007669"/>
    <property type="project" value="TreeGrafter"/>
</dbReference>
<dbReference type="GO" id="GO:0008622">
    <property type="term" value="C:epsilon DNA polymerase complex"/>
    <property type="evidence" value="ECO:0007669"/>
    <property type="project" value="InterPro"/>
</dbReference>
<evidence type="ECO:0000313" key="2">
    <source>
        <dbReference type="Proteomes" id="UP000015453"/>
    </source>
</evidence>
<proteinExistence type="predicted"/>
<organism evidence="1 2">
    <name type="scientific">Genlisea aurea</name>
    <dbReference type="NCBI Taxonomy" id="192259"/>
    <lineage>
        <taxon>Eukaryota</taxon>
        <taxon>Viridiplantae</taxon>
        <taxon>Streptophyta</taxon>
        <taxon>Embryophyta</taxon>
        <taxon>Tracheophyta</taxon>
        <taxon>Spermatophyta</taxon>
        <taxon>Magnoliopsida</taxon>
        <taxon>eudicotyledons</taxon>
        <taxon>Gunneridae</taxon>
        <taxon>Pentapetalae</taxon>
        <taxon>asterids</taxon>
        <taxon>lamiids</taxon>
        <taxon>Lamiales</taxon>
        <taxon>Lentibulariaceae</taxon>
        <taxon>Genlisea</taxon>
    </lineage>
</organism>
<dbReference type="Gene3D" id="1.10.8.60">
    <property type="match status" value="1"/>
</dbReference>
<dbReference type="GO" id="GO:0003677">
    <property type="term" value="F:DNA binding"/>
    <property type="evidence" value="ECO:0007669"/>
    <property type="project" value="InterPro"/>
</dbReference>
<feature type="non-terminal residue" evidence="1">
    <location>
        <position position="233"/>
    </location>
</feature>
<dbReference type="PANTHER" id="PTHR12708">
    <property type="entry name" value="DNA POLYMERASE EPSILON SUBUNIT B"/>
    <property type="match status" value="1"/>
</dbReference>
<evidence type="ECO:0008006" key="3">
    <source>
        <dbReference type="Google" id="ProtNLM"/>
    </source>
</evidence>
<sequence>RNKVQRKFKMRGYTLKIEALSEVWGFISRFPEAIEEALDLLLDELHESSLKSSILDKESVQKVVGLLRKAEEADVLENPTSSGSRFGFRIIDAFDFPKFRYDPIRKLFHKVTGTIPFHGDASGKISLYRDRFHLLSQRLSHDPHFSRPVFDSDTSAYGTCQISQIQSLVGQTGKKWVMGLICQLEDGHFYLEDLTAAVEVDLSTNHKITTGLFVENTIVLAEGEMSLDGIFKV</sequence>
<dbReference type="PANTHER" id="PTHR12708:SF0">
    <property type="entry name" value="DNA POLYMERASE EPSILON SUBUNIT 2"/>
    <property type="match status" value="1"/>
</dbReference>